<evidence type="ECO:0000259" key="4">
    <source>
        <dbReference type="Pfam" id="PF13476"/>
    </source>
</evidence>
<name>A0ABN2LDY4_9MICO</name>
<evidence type="ECO:0000256" key="2">
    <source>
        <dbReference type="ARBA" id="ARBA00011322"/>
    </source>
</evidence>
<sequence length="1030" mass="109812">MRLHGLHVSAFGPFAQSQVIDFDELSGAGLFLVHGATGAGKTSILDAVCFALFADVPGARSARALRSDLAPPDLLTSVTLEFTASGRRLRVTRSPEQVRPKRRGTGSVKAVASVVLEEFAHGWQVRSTRIDEAAEVIADAVGLGLAQFQRIALLPQGEFSAFLRADARDRHRLLTALFDVTAFEDVEAWLAEKRREHASAREAAERDFGYAVRSLVDLLSGLPGEAVDLPALLGDRDISDLAATEWAAVTPILSEHLRGAAVEANARASEAITAADGCQRELAQAETLLRARRRGEAAQQETAELASHASAIAEARERLAASARAERVRPHLHAADVAGSAHRRAAAALAQAGVSLSSLSTSLDPTDLLAEDAVDRGTRLLAAAQAPARDLAKTAAEVTKAERSHRDLGRRAEALASQQDQRHQQIADLDRALASDETEREPLAEVIARHTVIAQAVQLSGVLTSSRDAETAGREESLAAERAELSAQRRLLDLEQARLADLAAQLADGLIPGAPCPVCGSAEHPEPAQIGADWSPDAIAQAEAALAARRREMQRINSTLAVVSERIASATSRLAELGHADHSPAELASKLRQCGEEVESARQQVREREAQQRALADARHTQEQAAATLRQAAIDAQLAKAATRDLRDRLQQSVDRVRALLTDHADCPCQPSGPVVTDLEALDHPGLVRELTRSHDHHDQVIREVSAVRSARERQAATADALQAADTDLLAALPETGFADREEARRALLPDTESQALEASIHEHERRGHLATATLAEPDIIAALAAPTPNLDALKQAAAHQRAQAQNLSRSAHDLDRIATSSTILLARIGVAAKLLEREREAHLRVSALAELTGGTSAENTLRMRLSTFVLAARLERVVELANERLAVMGEGRFRLGHDDSLAAHGARSGLGLLIRDEWSGVDRSPASLSGGESFMASVALALGLADAVRESAGGVELQTLFIDEGFGSLDEHSLEDVMAVLDGLRDGGRAVGVVSHLAELRDRIPTQLAVHKSSAGSHVEQNGNSALSA</sequence>
<dbReference type="InterPro" id="IPR038729">
    <property type="entry name" value="Rad50/SbcC_AAA"/>
</dbReference>
<feature type="domain" description="Rad50/SbcC-type AAA" evidence="4">
    <location>
        <begin position="6"/>
        <end position="178"/>
    </location>
</feature>
<dbReference type="Pfam" id="PF13476">
    <property type="entry name" value="AAA_23"/>
    <property type="match status" value="1"/>
</dbReference>
<dbReference type="PANTHER" id="PTHR32114:SF2">
    <property type="entry name" value="ABC TRANSPORTER ABCH.3"/>
    <property type="match status" value="1"/>
</dbReference>
<keyword evidence="6" id="KW-1185">Reference proteome</keyword>
<dbReference type="RefSeq" id="WP_344081735.1">
    <property type="nucleotide sequence ID" value="NZ_BAAAPO010000015.1"/>
</dbReference>
<dbReference type="InterPro" id="IPR027417">
    <property type="entry name" value="P-loop_NTPase"/>
</dbReference>
<comment type="similarity">
    <text evidence="1">Belongs to the SMC family. SbcC subfamily.</text>
</comment>
<evidence type="ECO:0000313" key="6">
    <source>
        <dbReference type="Proteomes" id="UP001499938"/>
    </source>
</evidence>
<dbReference type="Gene3D" id="3.40.50.300">
    <property type="entry name" value="P-loop containing nucleotide triphosphate hydrolases"/>
    <property type="match status" value="2"/>
</dbReference>
<reference evidence="5 6" key="1">
    <citation type="journal article" date="2019" name="Int. J. Syst. Evol. Microbiol.">
        <title>The Global Catalogue of Microorganisms (GCM) 10K type strain sequencing project: providing services to taxonomists for standard genome sequencing and annotation.</title>
        <authorList>
            <consortium name="The Broad Institute Genomics Platform"/>
            <consortium name="The Broad Institute Genome Sequencing Center for Infectious Disease"/>
            <person name="Wu L."/>
            <person name="Ma J."/>
        </authorList>
    </citation>
    <scope>NUCLEOTIDE SEQUENCE [LARGE SCALE GENOMIC DNA]</scope>
    <source>
        <strain evidence="5 6">JCM 15592</strain>
    </source>
</reference>
<dbReference type="PANTHER" id="PTHR32114">
    <property type="entry name" value="ABC TRANSPORTER ABCH.3"/>
    <property type="match status" value="1"/>
</dbReference>
<proteinExistence type="inferred from homology"/>
<protein>
    <recommendedName>
        <fullName evidence="3">Nuclease SbcCD subunit C</fullName>
    </recommendedName>
</protein>
<dbReference type="EMBL" id="BAAAPO010000015">
    <property type="protein sequence ID" value="GAA1785427.1"/>
    <property type="molecule type" value="Genomic_DNA"/>
</dbReference>
<accession>A0ABN2LDY4</accession>
<dbReference type="Pfam" id="PF13558">
    <property type="entry name" value="SbcC_Walker_B"/>
    <property type="match status" value="1"/>
</dbReference>
<comment type="subunit">
    <text evidence="2">Heterodimer of SbcC and SbcD.</text>
</comment>
<dbReference type="SUPFAM" id="SSF52540">
    <property type="entry name" value="P-loop containing nucleoside triphosphate hydrolases"/>
    <property type="match status" value="1"/>
</dbReference>
<organism evidence="5 6">
    <name type="scientific">Nostocoides veronense</name>
    <dbReference type="NCBI Taxonomy" id="330836"/>
    <lineage>
        <taxon>Bacteria</taxon>
        <taxon>Bacillati</taxon>
        <taxon>Actinomycetota</taxon>
        <taxon>Actinomycetes</taxon>
        <taxon>Micrococcales</taxon>
        <taxon>Intrasporangiaceae</taxon>
        <taxon>Nostocoides</taxon>
    </lineage>
</organism>
<evidence type="ECO:0000256" key="1">
    <source>
        <dbReference type="ARBA" id="ARBA00006930"/>
    </source>
</evidence>
<evidence type="ECO:0000313" key="5">
    <source>
        <dbReference type="EMBL" id="GAA1785427.1"/>
    </source>
</evidence>
<evidence type="ECO:0000256" key="3">
    <source>
        <dbReference type="ARBA" id="ARBA00013368"/>
    </source>
</evidence>
<dbReference type="Proteomes" id="UP001499938">
    <property type="component" value="Unassembled WGS sequence"/>
</dbReference>
<gene>
    <name evidence="5" type="ORF">GCM10009811_08200</name>
</gene>
<comment type="caution">
    <text evidence="5">The sequence shown here is derived from an EMBL/GenBank/DDBJ whole genome shotgun (WGS) entry which is preliminary data.</text>
</comment>